<protein>
    <recommendedName>
        <fullName evidence="9">alpha-1,2-Mannosidase</fullName>
        <ecNumber evidence="9">3.2.1.-</ecNumber>
    </recommendedName>
</protein>
<dbReference type="GeneID" id="27323337"/>
<evidence type="ECO:0000256" key="3">
    <source>
        <dbReference type="ARBA" id="ARBA00007658"/>
    </source>
</evidence>
<dbReference type="GO" id="GO:0004571">
    <property type="term" value="F:mannosyl-oligosaccharide 1,2-alpha-mannosidase activity"/>
    <property type="evidence" value="ECO:0007669"/>
    <property type="project" value="InterPro"/>
</dbReference>
<proteinExistence type="inferred from homology"/>
<dbReference type="OMA" id="FEWADWE"/>
<evidence type="ECO:0000256" key="10">
    <source>
        <dbReference type="SAM" id="Phobius"/>
    </source>
</evidence>
<dbReference type="GO" id="GO:0005975">
    <property type="term" value="P:carbohydrate metabolic process"/>
    <property type="evidence" value="ECO:0007669"/>
    <property type="project" value="InterPro"/>
</dbReference>
<feature type="disulfide bond" evidence="8">
    <location>
        <begin position="386"/>
        <end position="415"/>
    </location>
</feature>
<dbReference type="HOGENOM" id="CLU_003818_0_0_1"/>
<keyword evidence="5 8" id="KW-1015">Disulfide bond</keyword>
<dbReference type="RefSeq" id="XP_016222462.1">
    <property type="nucleotide sequence ID" value="XM_016370169.1"/>
</dbReference>
<keyword evidence="9" id="KW-0326">Glycosidase</keyword>
<evidence type="ECO:0000256" key="5">
    <source>
        <dbReference type="ARBA" id="ARBA00023157"/>
    </source>
</evidence>
<evidence type="ECO:0000256" key="9">
    <source>
        <dbReference type="RuleBase" id="RU361193"/>
    </source>
</evidence>
<organism evidence="11 12">
    <name type="scientific">Exophiala mesophila</name>
    <name type="common">Black yeast-like fungus</name>
    <dbReference type="NCBI Taxonomy" id="212818"/>
    <lineage>
        <taxon>Eukaryota</taxon>
        <taxon>Fungi</taxon>
        <taxon>Dikarya</taxon>
        <taxon>Ascomycota</taxon>
        <taxon>Pezizomycotina</taxon>
        <taxon>Eurotiomycetes</taxon>
        <taxon>Chaetothyriomycetidae</taxon>
        <taxon>Chaetothyriales</taxon>
        <taxon>Herpotrichiellaceae</taxon>
        <taxon>Exophiala</taxon>
    </lineage>
</organism>
<keyword evidence="7" id="KW-0479">Metal-binding</keyword>
<evidence type="ECO:0000256" key="8">
    <source>
        <dbReference type="PIRSR" id="PIRSR601382-3"/>
    </source>
</evidence>
<dbReference type="Proteomes" id="UP000054302">
    <property type="component" value="Unassembled WGS sequence"/>
</dbReference>
<keyword evidence="4 9" id="KW-0378">Hydrolase</keyword>
<accession>A0A0D1ZVP1</accession>
<feature type="transmembrane region" description="Helical" evidence="10">
    <location>
        <begin position="20"/>
        <end position="36"/>
    </location>
</feature>
<dbReference type="STRING" id="212818.A0A0D1ZVP1"/>
<feature type="active site" evidence="6">
    <location>
        <position position="315"/>
    </location>
</feature>
<evidence type="ECO:0000313" key="11">
    <source>
        <dbReference type="EMBL" id="KIV90888.1"/>
    </source>
</evidence>
<dbReference type="VEuPathDB" id="FungiDB:PV10_05492"/>
<dbReference type="OrthoDB" id="8118055at2759"/>
<sequence>MSHRHFFKTSFRWYRMYIRWIAYACLLFVVVSLWNLRKEQVSHIAVTKGRFDWSTATIHYPLSLTTTLPHDRPKPLRRIQHNFGRVSKTTADTQSQRRDVVRNDFSKCWKSYRRFAWMQDELLPLSATSKNNYGGWAATLIDSLDTLWIMGFKDEFKEAVRAVATLDFNDTPESSCNLFETTIRHLGGLLSAYDLSKEPALLAKAIELGDMLYMAFDTPSGLPPFWLDFEKAKIGLQVAGTHEPSAASGTLSMEFTRLTQLTHNPKYYDAISRVTSLMAQTQNQTKLPGLWPSYWDLANKDLTFDNTFTLGALADSLYEYLPKMYALLSGLDPLYEQMYKHAAATIKENLLFRPMVPDHDDILFSGTAWVDENNFRFNPEGQHLACFVGGMFGLGGKLFAIPEHVDLGLRLTNGCVWAYRAFEAGIMPEYFNMAVCDSLDGCAWDEERWRRELEADSHGYDGLPPGFTNARAPSYILRPEAIESVFLLYRMTGREELQEAAWEMFQSIQKATATDYCNAAIDDVNSSSPKQRDSMESFWLAETLKYFYLIFSPPDVIDLDEWVLNTEAHPLRIPK</sequence>
<dbReference type="GO" id="GO:0005509">
    <property type="term" value="F:calcium ion binding"/>
    <property type="evidence" value="ECO:0007669"/>
    <property type="project" value="InterPro"/>
</dbReference>
<dbReference type="Gene3D" id="1.50.10.10">
    <property type="match status" value="1"/>
</dbReference>
<evidence type="ECO:0000256" key="2">
    <source>
        <dbReference type="ARBA" id="ARBA00004922"/>
    </source>
</evidence>
<dbReference type="PANTHER" id="PTHR11742:SF89">
    <property type="entry name" value="ALPHA-1,2-MANNOSIDASE"/>
    <property type="match status" value="1"/>
</dbReference>
<dbReference type="PRINTS" id="PR00747">
    <property type="entry name" value="GLYHDRLASE47"/>
</dbReference>
<keyword evidence="7" id="KW-0106">Calcium</keyword>
<keyword evidence="10" id="KW-0472">Membrane</keyword>
<evidence type="ECO:0000313" key="12">
    <source>
        <dbReference type="Proteomes" id="UP000054302"/>
    </source>
</evidence>
<comment type="similarity">
    <text evidence="3 9">Belongs to the glycosyl hydrolase 47 family.</text>
</comment>
<feature type="active site" description="Proton donor" evidence="6">
    <location>
        <position position="429"/>
    </location>
</feature>
<keyword evidence="10" id="KW-1133">Transmembrane helix</keyword>
<dbReference type="Pfam" id="PF01532">
    <property type="entry name" value="Glyco_hydro_47"/>
    <property type="match status" value="1"/>
</dbReference>
<keyword evidence="12" id="KW-1185">Reference proteome</keyword>
<dbReference type="InterPro" id="IPR012341">
    <property type="entry name" value="6hp_glycosidase-like_sf"/>
</dbReference>
<dbReference type="EMBL" id="KN847523">
    <property type="protein sequence ID" value="KIV90888.1"/>
    <property type="molecule type" value="Genomic_DNA"/>
</dbReference>
<comment type="cofactor">
    <cofactor evidence="1 7">
        <name>Ca(2+)</name>
        <dbReference type="ChEBI" id="CHEBI:29108"/>
    </cofactor>
</comment>
<keyword evidence="10" id="KW-0812">Transmembrane</keyword>
<dbReference type="InterPro" id="IPR036026">
    <property type="entry name" value="Seven-hairpin_glycosidases"/>
</dbReference>
<dbReference type="SUPFAM" id="SSF48225">
    <property type="entry name" value="Seven-hairpin glycosidases"/>
    <property type="match status" value="1"/>
</dbReference>
<feature type="active site" description="Proton donor" evidence="6">
    <location>
        <position position="180"/>
    </location>
</feature>
<feature type="binding site" evidence="7">
    <location>
        <position position="566"/>
    </location>
    <ligand>
        <name>Ca(2+)</name>
        <dbReference type="ChEBI" id="CHEBI:29108"/>
    </ligand>
</feature>
<evidence type="ECO:0000256" key="6">
    <source>
        <dbReference type="PIRSR" id="PIRSR601382-1"/>
    </source>
</evidence>
<dbReference type="InterPro" id="IPR050749">
    <property type="entry name" value="Glycosyl_Hydrolase_47"/>
</dbReference>
<dbReference type="GO" id="GO:0005783">
    <property type="term" value="C:endoplasmic reticulum"/>
    <property type="evidence" value="ECO:0007669"/>
    <property type="project" value="TreeGrafter"/>
</dbReference>
<reference evidence="11 12" key="1">
    <citation type="submission" date="2015-01" db="EMBL/GenBank/DDBJ databases">
        <title>The Genome Sequence of Exophiala mesophila CBS40295.</title>
        <authorList>
            <consortium name="The Broad Institute Genomics Platform"/>
            <person name="Cuomo C."/>
            <person name="de Hoog S."/>
            <person name="Gorbushina A."/>
            <person name="Stielow B."/>
            <person name="Teixiera M."/>
            <person name="Abouelleil A."/>
            <person name="Chapman S.B."/>
            <person name="Priest M."/>
            <person name="Young S.K."/>
            <person name="Wortman J."/>
            <person name="Nusbaum C."/>
            <person name="Birren B."/>
        </authorList>
    </citation>
    <scope>NUCLEOTIDE SEQUENCE [LARGE SCALE GENOMIC DNA]</scope>
    <source>
        <strain evidence="11 12">CBS 40295</strain>
    </source>
</reference>
<dbReference type="FunFam" id="1.50.10.10:FF:000037">
    <property type="entry name" value="alpha-1,2-Mannosidase"/>
    <property type="match status" value="1"/>
</dbReference>
<dbReference type="EC" id="3.2.1.-" evidence="9"/>
<comment type="pathway">
    <text evidence="2">Protein modification; protein glycosylation.</text>
</comment>
<feature type="active site" evidence="6">
    <location>
        <position position="480"/>
    </location>
</feature>
<dbReference type="InterPro" id="IPR001382">
    <property type="entry name" value="Glyco_hydro_47"/>
</dbReference>
<dbReference type="UniPathway" id="UPA00378"/>
<evidence type="ECO:0000256" key="4">
    <source>
        <dbReference type="ARBA" id="ARBA00022801"/>
    </source>
</evidence>
<name>A0A0D1ZVP1_EXOME</name>
<dbReference type="GO" id="GO:0016020">
    <property type="term" value="C:membrane"/>
    <property type="evidence" value="ECO:0007669"/>
    <property type="project" value="InterPro"/>
</dbReference>
<evidence type="ECO:0000256" key="7">
    <source>
        <dbReference type="PIRSR" id="PIRSR601382-2"/>
    </source>
</evidence>
<evidence type="ECO:0000256" key="1">
    <source>
        <dbReference type="ARBA" id="ARBA00001913"/>
    </source>
</evidence>
<dbReference type="PANTHER" id="PTHR11742">
    <property type="entry name" value="MANNOSYL-OLIGOSACCHARIDE ALPHA-1,2-MANNOSIDASE-RELATED"/>
    <property type="match status" value="1"/>
</dbReference>
<dbReference type="GO" id="GO:0036503">
    <property type="term" value="P:ERAD pathway"/>
    <property type="evidence" value="ECO:0007669"/>
    <property type="project" value="UniProtKB-ARBA"/>
</dbReference>
<dbReference type="AlphaFoldDB" id="A0A0D1ZVP1"/>
<gene>
    <name evidence="11" type="ORF">PV10_05492</name>
</gene>